<organism evidence="7 8">
    <name type="scientific">Colletotrichum karsti</name>
    <dbReference type="NCBI Taxonomy" id="1095194"/>
    <lineage>
        <taxon>Eukaryota</taxon>
        <taxon>Fungi</taxon>
        <taxon>Dikarya</taxon>
        <taxon>Ascomycota</taxon>
        <taxon>Pezizomycotina</taxon>
        <taxon>Sordariomycetes</taxon>
        <taxon>Hypocreomycetidae</taxon>
        <taxon>Glomerellales</taxon>
        <taxon>Glomerellaceae</taxon>
        <taxon>Colletotrichum</taxon>
        <taxon>Colletotrichum boninense species complex</taxon>
    </lineage>
</organism>
<evidence type="ECO:0000313" key="7">
    <source>
        <dbReference type="EMBL" id="KAF9880224.1"/>
    </source>
</evidence>
<feature type="compositionally biased region" description="Low complexity" evidence="5">
    <location>
        <begin position="274"/>
        <end position="285"/>
    </location>
</feature>
<feature type="compositionally biased region" description="Basic residues" evidence="5">
    <location>
        <begin position="511"/>
        <end position="527"/>
    </location>
</feature>
<reference evidence="7" key="1">
    <citation type="submission" date="2020-03" db="EMBL/GenBank/DDBJ databases">
        <authorList>
            <person name="He L."/>
        </authorList>
    </citation>
    <scope>NUCLEOTIDE SEQUENCE</scope>
    <source>
        <strain evidence="7">CkLH20</strain>
    </source>
</reference>
<dbReference type="OrthoDB" id="2919105at2759"/>
<comment type="caution">
    <text evidence="4">Lacks conserved residue(s) required for the propagation of feature annotation.</text>
</comment>
<dbReference type="GeneID" id="62157971"/>
<comment type="caution">
    <text evidence="7">The sequence shown here is derived from an EMBL/GenBank/DDBJ whole genome shotgun (WGS) entry which is preliminary data.</text>
</comment>
<comment type="similarity">
    <text evidence="1">Belongs to the sirtuin family. Class I subfamily.</text>
</comment>
<sequence>MPIIQVTPEEDVLLQGIANAIFKARKVVVVTGAGISTNSGIPDFRSENGLYSLAQAHYDAVSRERAERARRLSSSNSSIADQEERPQKRRKLSFEDSGICLPSESSQITSDEEISGSGKEKAHSGEKTEDSTDGPRAAARPGKGGEVDESPDEPPICSTGKPGTPIESLRRSRRAQSLPPTEHPPQDFPRDLFDVNVLRDDTKTSVFYTFITTLRKKAKDVQPTKSHHFIEHLRNRGKLVRCYSQNIDLLEEKVGLSTSLQEGPGHRGRFSRKSTAATTASTTPSNSVGSDEVGSSPVGTTGAKNDADDSGTVRGDATPDTSGPSESQPQQQEKKSGGVECVLLHGSLGFLRCLSCRKICAWDEEGRENETLIGRQPDCPHCAHATAAREGRGKRRLGVGKLRPDIVLYGEDNPSEELISSIVQHDLRIGPDLLLILGTSLKVHGLKSIVREFAKTAHSRGGKVVFVNFTKPSESSWGDVIDYWVQWDCDAWVSDLEFRAPLMWLPPGTKLPKKKKEITEKSKKRRRTTDEKPEQNASKPCKKAGPSRSPKATAEPERPQQTETPPKPDAEPSPALSTTAEPERTTEMESPPKPDAEPSLGLSATAEPERPPQRENPPNPGANADPDTSALPLQPERQGQEPEPAKTDDVANDAAKVEPKRVNRAEQDSRPDERTPPKGPLRPMATREDKTSGAYHYQKIMAHLSRITGNQLLVTSSPGAIQNTEPKPKKSRKSAPALLSQPALPVTLDKAQASQEPHDPPGASQPEETEQELSQPELPVSIDNAQASQEPHDPQDSSQPWETKQEQIRNPSIVEHVPMAQVEASSILDAVKLNPRKRKRKTIDGVEVSIIGTPRSVSVSKTTPRPRPQKAKKLQRKEEPLAASPKIISDLESSAMHTLKLAPLRMGLPNSTTSKPPAMEPPSLPTGPSVEMSPNSRIRQIPPNSRICMQQKATLEQPFQHFDALMMQLSRAPNWTPPRVPFMHTGLSGTKTEIAAAMVLKGGHSQTFFGSHT</sequence>
<feature type="region of interest" description="Disordered" evidence="5">
    <location>
        <begin position="715"/>
        <end position="817"/>
    </location>
</feature>
<feature type="compositionally biased region" description="Basic and acidic residues" evidence="5">
    <location>
        <begin position="581"/>
        <end position="596"/>
    </location>
</feature>
<dbReference type="AlphaFoldDB" id="A0A9P6ID07"/>
<dbReference type="Gene3D" id="3.40.50.1220">
    <property type="entry name" value="TPP-binding domain"/>
    <property type="match status" value="2"/>
</dbReference>
<dbReference type="EMBL" id="JAATWM020000005">
    <property type="protein sequence ID" value="KAF9880224.1"/>
    <property type="molecule type" value="Genomic_DNA"/>
</dbReference>
<feature type="domain" description="Deacetylase sirtuin-type" evidence="6">
    <location>
        <begin position="7"/>
        <end position="505"/>
    </location>
</feature>
<evidence type="ECO:0000256" key="1">
    <source>
        <dbReference type="ARBA" id="ARBA00006924"/>
    </source>
</evidence>
<reference evidence="7" key="2">
    <citation type="submission" date="2020-11" db="EMBL/GenBank/DDBJ databases">
        <title>Whole genome sequencing of Colletotrichum sp.</title>
        <authorList>
            <person name="Li H."/>
        </authorList>
    </citation>
    <scope>NUCLEOTIDE SEQUENCE</scope>
    <source>
        <strain evidence="7">CkLH20</strain>
    </source>
</reference>
<dbReference type="Proteomes" id="UP000781932">
    <property type="component" value="Unassembled WGS sequence"/>
</dbReference>
<dbReference type="PANTHER" id="PTHR11085">
    <property type="entry name" value="NAD-DEPENDENT PROTEIN DEACYLASE SIRTUIN-5, MITOCHONDRIAL-RELATED"/>
    <property type="match status" value="1"/>
</dbReference>
<proteinExistence type="inferred from homology"/>
<evidence type="ECO:0000256" key="5">
    <source>
        <dbReference type="SAM" id="MobiDB-lite"/>
    </source>
</evidence>
<dbReference type="InterPro" id="IPR029035">
    <property type="entry name" value="DHS-like_NAD/FAD-binding_dom"/>
</dbReference>
<dbReference type="SUPFAM" id="SSF52467">
    <property type="entry name" value="DHS-like NAD/FAD-binding domain"/>
    <property type="match status" value="1"/>
</dbReference>
<evidence type="ECO:0000256" key="2">
    <source>
        <dbReference type="ARBA" id="ARBA00022679"/>
    </source>
</evidence>
<dbReference type="PANTHER" id="PTHR11085:SF8">
    <property type="entry name" value="NAD-DEPENDENT HISTONE DEACETYLASE HST3"/>
    <property type="match status" value="1"/>
</dbReference>
<evidence type="ECO:0000256" key="3">
    <source>
        <dbReference type="ARBA" id="ARBA00023027"/>
    </source>
</evidence>
<accession>A0A9P6ID07</accession>
<feature type="compositionally biased region" description="Low complexity" evidence="5">
    <location>
        <begin position="322"/>
        <end position="331"/>
    </location>
</feature>
<feature type="compositionally biased region" description="Basic and acidic residues" evidence="5">
    <location>
        <begin position="118"/>
        <end position="130"/>
    </location>
</feature>
<dbReference type="Pfam" id="PF02146">
    <property type="entry name" value="SIR2"/>
    <property type="match status" value="3"/>
</dbReference>
<feature type="compositionally biased region" description="Polar residues" evidence="5">
    <location>
        <begin position="715"/>
        <end position="725"/>
    </location>
</feature>
<keyword evidence="8" id="KW-1185">Reference proteome</keyword>
<evidence type="ECO:0000259" key="6">
    <source>
        <dbReference type="PROSITE" id="PS50305"/>
    </source>
</evidence>
<feature type="region of interest" description="Disordered" evidence="5">
    <location>
        <begin position="509"/>
        <end position="694"/>
    </location>
</feature>
<gene>
    <name evidence="7" type="ORF">CkaCkLH20_02178</name>
</gene>
<keyword evidence="2" id="KW-0808">Transferase</keyword>
<name>A0A9P6ID07_9PEZI</name>
<feature type="region of interest" description="Disordered" evidence="5">
    <location>
        <begin position="257"/>
        <end position="335"/>
    </location>
</feature>
<dbReference type="GO" id="GO:0017136">
    <property type="term" value="F:histone deacetylase activity, NAD-dependent"/>
    <property type="evidence" value="ECO:0007669"/>
    <property type="project" value="TreeGrafter"/>
</dbReference>
<protein>
    <submittedName>
        <fullName evidence="7">Hst3 protein</fullName>
    </submittedName>
</protein>
<dbReference type="RefSeq" id="XP_038749685.1">
    <property type="nucleotide sequence ID" value="XM_038884897.1"/>
</dbReference>
<dbReference type="GO" id="GO:0070403">
    <property type="term" value="F:NAD+ binding"/>
    <property type="evidence" value="ECO:0007669"/>
    <property type="project" value="InterPro"/>
</dbReference>
<feature type="region of interest" description="Disordered" evidence="5">
    <location>
        <begin position="67"/>
        <end position="191"/>
    </location>
</feature>
<dbReference type="InterPro" id="IPR026590">
    <property type="entry name" value="Ssirtuin_cat_dom"/>
</dbReference>
<feature type="compositionally biased region" description="Basic and acidic residues" evidence="5">
    <location>
        <begin position="638"/>
        <end position="676"/>
    </location>
</feature>
<evidence type="ECO:0000256" key="4">
    <source>
        <dbReference type="PROSITE-ProRule" id="PRU00236"/>
    </source>
</evidence>
<feature type="region of interest" description="Disordered" evidence="5">
    <location>
        <begin position="857"/>
        <end position="882"/>
    </location>
</feature>
<feature type="compositionally biased region" description="Basic and acidic residues" evidence="5">
    <location>
        <begin position="554"/>
        <end position="570"/>
    </location>
</feature>
<dbReference type="GO" id="GO:0005634">
    <property type="term" value="C:nucleus"/>
    <property type="evidence" value="ECO:0007669"/>
    <property type="project" value="TreeGrafter"/>
</dbReference>
<dbReference type="PROSITE" id="PS50305">
    <property type="entry name" value="SIRTUIN"/>
    <property type="match status" value="1"/>
</dbReference>
<dbReference type="InterPro" id="IPR050134">
    <property type="entry name" value="NAD-dep_sirtuin_deacylases"/>
</dbReference>
<evidence type="ECO:0000313" key="8">
    <source>
        <dbReference type="Proteomes" id="UP000781932"/>
    </source>
</evidence>
<dbReference type="InterPro" id="IPR003000">
    <property type="entry name" value="Sirtuin"/>
</dbReference>
<feature type="region of interest" description="Disordered" evidence="5">
    <location>
        <begin position="909"/>
        <end position="940"/>
    </location>
</feature>
<keyword evidence="3" id="KW-0520">NAD</keyword>